<comment type="caution">
    <text evidence="1">The sequence shown here is derived from an EMBL/GenBank/DDBJ whole genome shotgun (WGS) entry which is preliminary data.</text>
</comment>
<protein>
    <submittedName>
        <fullName evidence="1">Uncharacterized protein</fullName>
    </submittedName>
</protein>
<sequence>LVLTTLGVNNPDEVLAGIAPVEVAAVKITKGLKELTKLLKEGNNGHKDEVPTL</sequence>
<name>A0A0F9ARL0_9ZZZZ</name>
<accession>A0A0F9ARL0</accession>
<gene>
    <name evidence="1" type="ORF">LCGC14_2816860</name>
</gene>
<reference evidence="1" key="1">
    <citation type="journal article" date="2015" name="Nature">
        <title>Complex archaea that bridge the gap between prokaryotes and eukaryotes.</title>
        <authorList>
            <person name="Spang A."/>
            <person name="Saw J.H."/>
            <person name="Jorgensen S.L."/>
            <person name="Zaremba-Niedzwiedzka K."/>
            <person name="Martijn J."/>
            <person name="Lind A.E."/>
            <person name="van Eijk R."/>
            <person name="Schleper C."/>
            <person name="Guy L."/>
            <person name="Ettema T.J."/>
        </authorList>
    </citation>
    <scope>NUCLEOTIDE SEQUENCE</scope>
</reference>
<dbReference type="EMBL" id="LAZR01053275">
    <property type="protein sequence ID" value="KKK81099.1"/>
    <property type="molecule type" value="Genomic_DNA"/>
</dbReference>
<organism evidence="1">
    <name type="scientific">marine sediment metagenome</name>
    <dbReference type="NCBI Taxonomy" id="412755"/>
    <lineage>
        <taxon>unclassified sequences</taxon>
        <taxon>metagenomes</taxon>
        <taxon>ecological metagenomes</taxon>
    </lineage>
</organism>
<feature type="non-terminal residue" evidence="1">
    <location>
        <position position="1"/>
    </location>
</feature>
<proteinExistence type="predicted"/>
<dbReference type="AlphaFoldDB" id="A0A0F9ARL0"/>
<evidence type="ECO:0000313" key="1">
    <source>
        <dbReference type="EMBL" id="KKK81099.1"/>
    </source>
</evidence>